<dbReference type="InterPro" id="IPR053824">
    <property type="entry name" value="DUF7010"/>
</dbReference>
<feature type="transmembrane region" description="Helical" evidence="1">
    <location>
        <begin position="129"/>
        <end position="147"/>
    </location>
</feature>
<dbReference type="OrthoDB" id="3242785at2"/>
<dbReference type="Pfam" id="PF22765">
    <property type="entry name" value="DUF7010"/>
    <property type="match status" value="1"/>
</dbReference>
<evidence type="ECO:0000256" key="1">
    <source>
        <dbReference type="SAM" id="Phobius"/>
    </source>
</evidence>
<evidence type="ECO:0000313" key="3">
    <source>
        <dbReference type="Proteomes" id="UP000306420"/>
    </source>
</evidence>
<feature type="transmembrane region" description="Helical" evidence="1">
    <location>
        <begin position="15"/>
        <end position="33"/>
    </location>
</feature>
<organism evidence="2 3">
    <name type="scientific">Ruoffia tabacinasalis</name>
    <dbReference type="NCBI Taxonomy" id="87458"/>
    <lineage>
        <taxon>Bacteria</taxon>
        <taxon>Bacillati</taxon>
        <taxon>Bacillota</taxon>
        <taxon>Bacilli</taxon>
        <taxon>Lactobacillales</taxon>
        <taxon>Aerococcaceae</taxon>
        <taxon>Ruoffia</taxon>
    </lineage>
</organism>
<keyword evidence="1" id="KW-0812">Transmembrane</keyword>
<name>A0A5R9ELB4_9LACT</name>
<reference evidence="2 3" key="1">
    <citation type="submission" date="2019-05" db="EMBL/GenBank/DDBJ databases">
        <title>The metagenome of a microbial culture collection derived from dairy environment covers the genomic content of the human microbiome.</title>
        <authorList>
            <person name="Roder T."/>
            <person name="Wuthrich D."/>
            <person name="Sattari Z."/>
            <person name="Von Ah U."/>
            <person name="Bar C."/>
            <person name="Ronchi F."/>
            <person name="Macpherson A.J."/>
            <person name="Ganal-Vonarburg S.C."/>
            <person name="Bruggmann R."/>
            <person name="Vergeres G."/>
        </authorList>
    </citation>
    <scope>NUCLEOTIDE SEQUENCE [LARGE SCALE GENOMIC DNA]</scope>
    <source>
        <strain evidence="2 3">FAM 24227</strain>
    </source>
</reference>
<accession>A0A5R9ELB4</accession>
<gene>
    <name evidence="2" type="ORF">FEZ33_02385</name>
</gene>
<keyword evidence="1" id="KW-1133">Transmembrane helix</keyword>
<proteinExistence type="predicted"/>
<feature type="transmembrane region" description="Helical" evidence="1">
    <location>
        <begin position="40"/>
        <end position="62"/>
    </location>
</feature>
<feature type="transmembrane region" description="Helical" evidence="1">
    <location>
        <begin position="74"/>
        <end position="97"/>
    </location>
</feature>
<dbReference type="Proteomes" id="UP000306420">
    <property type="component" value="Unassembled WGS sequence"/>
</dbReference>
<protein>
    <submittedName>
        <fullName evidence="2">Uncharacterized protein</fullName>
    </submittedName>
</protein>
<evidence type="ECO:0000313" key="2">
    <source>
        <dbReference type="EMBL" id="TLQ49086.1"/>
    </source>
</evidence>
<dbReference type="AlphaFoldDB" id="A0A5R9ELB4"/>
<feature type="transmembrane region" description="Helical" evidence="1">
    <location>
        <begin position="159"/>
        <end position="182"/>
    </location>
</feature>
<comment type="caution">
    <text evidence="2">The sequence shown here is derived from an EMBL/GenBank/DDBJ whole genome shotgun (WGS) entry which is preliminary data.</text>
</comment>
<dbReference type="RefSeq" id="WP_138403796.1">
    <property type="nucleotide sequence ID" value="NZ_VBSP01000004.1"/>
</dbReference>
<dbReference type="EMBL" id="VBSP01000004">
    <property type="protein sequence ID" value="TLQ49086.1"/>
    <property type="molecule type" value="Genomic_DNA"/>
</dbReference>
<keyword evidence="1" id="KW-0472">Membrane</keyword>
<sequence>MIELLEELARVNYSGAPFLVAYGITWLICGVLWQKIKLNYAAIATLFQGMVALPIALLILYIVGAFTLRPDTGILNSLSIIIAMSQLLAIPLLIAMFQREHYTIIPFIFSIVGAVHFLMYAWLYQEVAYIIMPIVLSVILAVIYGKSKDNQLIISAKSAGLACYATGGLLLMNALYLLSGYII</sequence>
<feature type="transmembrane region" description="Helical" evidence="1">
    <location>
        <begin position="104"/>
        <end position="123"/>
    </location>
</feature>